<reference evidence="3" key="1">
    <citation type="journal article" date="2003" name="Plasmid">
        <title>Nucleotide sequence based characterizations of two cryptic plasmids from the marine bacterium Ruegeria isolate PR1b.</title>
        <authorList>
            <person name="Zhong Z."/>
            <person name="Caspi R."/>
            <person name="Helinski D."/>
            <person name="Knauf V."/>
            <person name="Sykes S."/>
            <person name="O'Byrne C."/>
            <person name="Shea T.P."/>
            <person name="Wilkinson J.E."/>
            <person name="DeLoughery C."/>
            <person name="Toukdarian A."/>
        </authorList>
    </citation>
    <scope>NUCLEOTIDE SEQUENCE</scope>
    <source>
        <strain evidence="3">PR1b</strain>
        <plasmid evidence="3">pSD20</plasmid>
    </source>
</reference>
<feature type="domain" description="Glycosyltransferase 2-like" evidence="1">
    <location>
        <begin position="664"/>
        <end position="776"/>
    </location>
</feature>
<dbReference type="Pfam" id="PF13439">
    <property type="entry name" value="Glyco_transf_4"/>
    <property type="match status" value="1"/>
</dbReference>
<feature type="domain" description="Glycosyltransferase subfamily 4-like N-terminal" evidence="2">
    <location>
        <begin position="964"/>
        <end position="1116"/>
    </location>
</feature>
<dbReference type="PANTHER" id="PTHR12526:SF636">
    <property type="entry name" value="BLL3647 PROTEIN"/>
    <property type="match status" value="1"/>
</dbReference>
<keyword evidence="3" id="KW-0614">Plasmid</keyword>
<geneLocation type="plasmid" evidence="3">
    <name>pSD20</name>
</geneLocation>
<sequence>MISGSKGESMMTTHADLDSLFQSDWYLEQNPDVADHFVGSALEHYRHFGWREGRSPHPLFDVAWYLSQSPECLSEGLEPLTHYLHFGWKDMRSPHPVLNPAAYLRRNPDLMQADINPWLYYLQSGWQEGRSLHPLFDTRWYLAVYEDVAEAGIEPLSHYLRRGWREGRGAHPLFASGWYAETQQLGADENPWLHYITTGWREMRPPHTRFDARWYHDSYLDPLVAVCDPLVHYLEQGWREGLLPAPGADQLVAQQGVKGAAAPLYLEQTRSVQARMAQVGHRNPVAERLRASGQRGKILLVTHDTELGGAQTVLRLFAEWLQASTRFEVGIVAVGTGAFRAQFEELAPLFVLADHPEDSRAAALAAWAGDTVQAVFVNSIASGRFYQYWSADCPSVAFIHELPRVLEHYPEQVDLVRTHADHVICGGPGVYQALSGDFGFDPGRMTSAYSYIEGRPAGEDDAARGLRRQAARDALGVAPERILVMGCGVLHWRKSPDKFIETAEAVLAAGLDAEFVWLGGGPDEEACKAQVRAAGLEGRVRFTGYEADVAGKLAGADIFLLSSQEDPFPLVALYAAQAGAALVCFQDAGGIADFVRSGSGRAVPFMDVEAMAEAVLAYGQDAELRATAGAIGRDQVARQHTINAVGPMLLDRLRQVAGLAPEVSVVVPNYNYEAYLPKRLDSIAAQSFQDFELILLDDASSDGSPALLEAYAETRAATRVVLNTENSGSPFVQWMRGMELARAEVIWLAEADDWCEPELLATLLPGFDDRNLRLASVMSVPVRADETVIGDYSALYLDRINPGRWRQDFIASDHEEANAGLGIANTIPNASAVLMRRFVPDADFARAVAQMRLCGDWYFYIRAMKGGLISFSAAPLNYHRRHDNTVTHQLEGSRRYFAELAEVRAYVGRTYTQDPATQAQVAGFLEQDIARFGVEAQDIESLPVGPAPGKAIPALAVIAPDLSPGGGQMFAIALANEWQRRGGRVILVNAHSQPTHPAVVAKLSPEVALFDGAETGFDLAEILARFDIDLVHSNIWWSDSLVDSWRDRLPEALPWVVTMHGCHETLLGNPGIDRAFAQKMERMLARVNAWVYLAEKNIAVFDVFSQPERLLRIPNGMAADAVSASLSRAELGLREEAVVLCLAARAIASKGWAEAVDVVTQLNAEGAAVDLILCGEGPAAEEIRRRAPDHVVLTGQVSNVQDYFALADIGILPSYFQGESLPLALLEMMAQGLPLIASDVGEIAQVLGVEEGAEQAAVAGVKEGKAGLLVPVNRDPDSGAMALDTEAFLAASRRLLDADLRARLARGARARFEAEFRLDQMVDRYAALYEDLGALRWKHPESDAGDTTAPRSVVTVSAKLEYDAQ</sequence>
<dbReference type="Gene3D" id="3.40.50.2000">
    <property type="entry name" value="Glycogen Phosphorylase B"/>
    <property type="match status" value="3"/>
</dbReference>
<dbReference type="Pfam" id="PF13692">
    <property type="entry name" value="Glyco_trans_1_4"/>
    <property type="match status" value="2"/>
</dbReference>
<dbReference type="PANTHER" id="PTHR12526">
    <property type="entry name" value="GLYCOSYLTRANSFERASE"/>
    <property type="match status" value="1"/>
</dbReference>
<dbReference type="CDD" id="cd00761">
    <property type="entry name" value="Glyco_tranf_GTA_type"/>
    <property type="match status" value="1"/>
</dbReference>
<dbReference type="SUPFAM" id="SSF53448">
    <property type="entry name" value="Nucleotide-diphospho-sugar transferases"/>
    <property type="match status" value="1"/>
</dbReference>
<dbReference type="EMBL" id="AF416330">
    <property type="protein sequence ID" value="AAN05131.1"/>
    <property type="molecule type" value="Genomic_DNA"/>
</dbReference>
<accession>Q8KWD2</accession>
<organism evidence="3">
    <name type="scientific">Ruegeria sp. PR1b</name>
    <dbReference type="NCBI Taxonomy" id="185588"/>
    <lineage>
        <taxon>Bacteria</taxon>
        <taxon>Pseudomonadati</taxon>
        <taxon>Pseudomonadota</taxon>
        <taxon>Alphaproteobacteria</taxon>
        <taxon>Rhodobacterales</taxon>
        <taxon>Roseobacteraceae</taxon>
        <taxon>Ruegeria</taxon>
    </lineage>
</organism>
<dbReference type="CAZy" id="GT2">
    <property type="family name" value="Glycosyltransferase Family 2"/>
</dbReference>
<dbReference type="CAZy" id="GT4">
    <property type="family name" value="Glycosyltransferase Family 4"/>
</dbReference>
<name>Q8KWD2_9RHOB</name>
<dbReference type="Pfam" id="PF00535">
    <property type="entry name" value="Glycos_transf_2"/>
    <property type="match status" value="1"/>
</dbReference>
<dbReference type="InterPro" id="IPR028098">
    <property type="entry name" value="Glyco_trans_4-like_N"/>
</dbReference>
<dbReference type="InterPro" id="IPR001173">
    <property type="entry name" value="Glyco_trans_2-like"/>
</dbReference>
<dbReference type="InterPro" id="IPR029044">
    <property type="entry name" value="Nucleotide-diphossugar_trans"/>
</dbReference>
<dbReference type="Gene3D" id="3.90.550.10">
    <property type="entry name" value="Spore Coat Polysaccharide Biosynthesis Protein SpsA, Chain A"/>
    <property type="match status" value="1"/>
</dbReference>
<dbReference type="CDD" id="cd03801">
    <property type="entry name" value="GT4_PimA-like"/>
    <property type="match status" value="1"/>
</dbReference>
<dbReference type="SUPFAM" id="SSF53756">
    <property type="entry name" value="UDP-Glycosyltransferase/glycogen phosphorylase"/>
    <property type="match status" value="2"/>
</dbReference>
<evidence type="ECO:0000259" key="1">
    <source>
        <dbReference type="Pfam" id="PF00535"/>
    </source>
</evidence>
<evidence type="ECO:0000313" key="3">
    <source>
        <dbReference type="EMBL" id="AAN05131.1"/>
    </source>
</evidence>
<dbReference type="GO" id="GO:0016757">
    <property type="term" value="F:glycosyltransferase activity"/>
    <property type="evidence" value="ECO:0007669"/>
    <property type="project" value="UniProtKB-KW"/>
</dbReference>
<protein>
    <submittedName>
        <fullName evidence="3">RB110</fullName>
    </submittedName>
</protein>
<evidence type="ECO:0000259" key="2">
    <source>
        <dbReference type="Pfam" id="PF13439"/>
    </source>
</evidence>
<proteinExistence type="predicted"/>